<dbReference type="Gene3D" id="1.20.1070.10">
    <property type="entry name" value="Rhodopsin 7-helix transmembrane proteins"/>
    <property type="match status" value="1"/>
</dbReference>
<reference evidence="13" key="1">
    <citation type="journal article" date="2024" name="Gigascience">
        <title>Chromosome-level genome of the poultry shaft louse Menopon gallinae provides insight into the host-switching and adaptive evolution of parasitic lice.</title>
        <authorList>
            <person name="Xu Y."/>
            <person name="Ma L."/>
            <person name="Liu S."/>
            <person name="Liang Y."/>
            <person name="Liu Q."/>
            <person name="He Z."/>
            <person name="Tian L."/>
            <person name="Duan Y."/>
            <person name="Cai W."/>
            <person name="Li H."/>
            <person name="Song F."/>
        </authorList>
    </citation>
    <scope>NUCLEOTIDE SEQUENCE</scope>
    <source>
        <strain evidence="13">Cailab_2023a</strain>
    </source>
</reference>
<dbReference type="InterPro" id="IPR000832">
    <property type="entry name" value="GPCR_2_secretin-like"/>
</dbReference>
<feature type="chain" id="PRO_5043318382" description="G-protein coupled receptors family 2 profile 2 domain-containing protein" evidence="11">
    <location>
        <begin position="19"/>
        <end position="469"/>
    </location>
</feature>
<keyword evidence="5 10" id="KW-1133">Transmembrane helix</keyword>
<comment type="similarity">
    <text evidence="2">Belongs to the G-protein coupled receptor 2 family. Mth subfamily.</text>
</comment>
<evidence type="ECO:0000256" key="9">
    <source>
        <dbReference type="ARBA" id="ARBA00023224"/>
    </source>
</evidence>
<sequence length="469" mass="53801">MDEKFILIIICVIVPGSALNCQNKLTTVVEGPSTKYYSQYVKLNDTHIRVCSCDVKPCVKKCCGRGQAMVNDDCKFTPAEPLSILPKRNLSNFHVIYGNGCPEKHSTRFYPEDYTNVRYHLQINGSMSIFFDRDERVIEDFCLENAYRNRSNGLLICIPEDVPPGIYEFPLGMALSLPFLVATLIVYSFRELQNLHGKNLSSYVACLTIAYLSVIIVEICKLNLSETLCIILGLVRQFSFLSSFFWLNVMCFDLWWSLSSWSGFKAHSTDKEKKKFLMYSACAWGCPAAIVIVTVIMEFSQTPESIIKPGIGLPHCFLRDGKPFYAYFYGPVIFIFCTDLTLFILSAVRFITARKKMRLATVHEKIYIQGTKARYFLVLKIFIMMGINWIIDPFSWIFESSIWTWLFIHLSITLQAAFIFFLFVWKTEIKCLIMSKLCANSYSELPTISLRQTSARNQIIRQPPDTTVC</sequence>
<evidence type="ECO:0000256" key="1">
    <source>
        <dbReference type="ARBA" id="ARBA00004141"/>
    </source>
</evidence>
<feature type="domain" description="G-protein coupled receptors family 2 profile 2" evidence="12">
    <location>
        <begin position="165"/>
        <end position="427"/>
    </location>
</feature>
<organism evidence="13">
    <name type="scientific">Menopon gallinae</name>
    <name type="common">poultry shaft louse</name>
    <dbReference type="NCBI Taxonomy" id="328185"/>
    <lineage>
        <taxon>Eukaryota</taxon>
        <taxon>Metazoa</taxon>
        <taxon>Ecdysozoa</taxon>
        <taxon>Arthropoda</taxon>
        <taxon>Hexapoda</taxon>
        <taxon>Insecta</taxon>
        <taxon>Pterygota</taxon>
        <taxon>Neoptera</taxon>
        <taxon>Paraneoptera</taxon>
        <taxon>Psocodea</taxon>
        <taxon>Troctomorpha</taxon>
        <taxon>Phthiraptera</taxon>
        <taxon>Amblycera</taxon>
        <taxon>Menoponidae</taxon>
        <taxon>Menopon</taxon>
    </lineage>
</organism>
<keyword evidence="7 10" id="KW-0472">Membrane</keyword>
<keyword evidence="6" id="KW-0297">G-protein coupled receptor</keyword>
<dbReference type="CDD" id="cd15039">
    <property type="entry name" value="7tmB3_Methuselah-like"/>
    <property type="match status" value="1"/>
</dbReference>
<evidence type="ECO:0000256" key="10">
    <source>
        <dbReference type="SAM" id="Phobius"/>
    </source>
</evidence>
<keyword evidence="3 10" id="KW-0812">Transmembrane</keyword>
<dbReference type="GO" id="GO:0005886">
    <property type="term" value="C:plasma membrane"/>
    <property type="evidence" value="ECO:0007669"/>
    <property type="project" value="TreeGrafter"/>
</dbReference>
<dbReference type="Pfam" id="PF00002">
    <property type="entry name" value="7tm_2"/>
    <property type="match status" value="1"/>
</dbReference>
<accession>A0AAW2HT22</accession>
<evidence type="ECO:0000256" key="2">
    <source>
        <dbReference type="ARBA" id="ARBA00008979"/>
    </source>
</evidence>
<dbReference type="Gene3D" id="2.170.180.11">
    <property type="entry name" value="Methuselah ectodomain, domain 2"/>
    <property type="match status" value="1"/>
</dbReference>
<evidence type="ECO:0000256" key="5">
    <source>
        <dbReference type="ARBA" id="ARBA00022989"/>
    </source>
</evidence>
<name>A0AAW2HT22_9NEOP</name>
<dbReference type="PROSITE" id="PS50261">
    <property type="entry name" value="G_PROTEIN_RECEP_F2_4"/>
    <property type="match status" value="1"/>
</dbReference>
<evidence type="ECO:0000256" key="3">
    <source>
        <dbReference type="ARBA" id="ARBA00022692"/>
    </source>
</evidence>
<feature type="signal peptide" evidence="11">
    <location>
        <begin position="1"/>
        <end position="18"/>
    </location>
</feature>
<dbReference type="GO" id="GO:0008528">
    <property type="term" value="F:G protein-coupled peptide receptor activity"/>
    <property type="evidence" value="ECO:0007669"/>
    <property type="project" value="TreeGrafter"/>
</dbReference>
<evidence type="ECO:0000256" key="7">
    <source>
        <dbReference type="ARBA" id="ARBA00023136"/>
    </source>
</evidence>
<dbReference type="InterPro" id="IPR017981">
    <property type="entry name" value="GPCR_2-like_7TM"/>
</dbReference>
<dbReference type="GO" id="GO:0007166">
    <property type="term" value="P:cell surface receptor signaling pathway"/>
    <property type="evidence" value="ECO:0007669"/>
    <property type="project" value="InterPro"/>
</dbReference>
<feature type="transmembrane region" description="Helical" evidence="10">
    <location>
        <begin position="373"/>
        <end position="391"/>
    </location>
</feature>
<evidence type="ECO:0000313" key="13">
    <source>
        <dbReference type="EMBL" id="KAL0272485.1"/>
    </source>
</evidence>
<dbReference type="PANTHER" id="PTHR47154:SF2">
    <property type="entry name" value="G-PROTEIN COUPLED RECEPTOR MTH-RELATED"/>
    <property type="match status" value="1"/>
</dbReference>
<dbReference type="InterPro" id="IPR051384">
    <property type="entry name" value="Mth_GPCR"/>
</dbReference>
<keyword evidence="8" id="KW-0675">Receptor</keyword>
<protein>
    <recommendedName>
        <fullName evidence="12">G-protein coupled receptors family 2 profile 2 domain-containing protein</fullName>
    </recommendedName>
</protein>
<dbReference type="AlphaFoldDB" id="A0AAW2HT22"/>
<keyword evidence="9" id="KW-0807">Transducer</keyword>
<dbReference type="InterPro" id="IPR023311">
    <property type="entry name" value="Methusela_ecto_dom_2"/>
</dbReference>
<feature type="transmembrane region" description="Helical" evidence="10">
    <location>
        <begin position="201"/>
        <end position="224"/>
    </location>
</feature>
<evidence type="ECO:0000256" key="8">
    <source>
        <dbReference type="ARBA" id="ARBA00023170"/>
    </source>
</evidence>
<dbReference type="SUPFAM" id="SSF63877">
    <property type="entry name" value="Methuselah ectodomain"/>
    <property type="match status" value="1"/>
</dbReference>
<evidence type="ECO:0000256" key="6">
    <source>
        <dbReference type="ARBA" id="ARBA00023040"/>
    </source>
</evidence>
<comment type="subcellular location">
    <subcellularLocation>
        <location evidence="1">Membrane</location>
        <topology evidence="1">Multi-pass membrane protein</topology>
    </subcellularLocation>
</comment>
<dbReference type="EMBL" id="JARGDH010000003">
    <property type="protein sequence ID" value="KAL0272485.1"/>
    <property type="molecule type" value="Genomic_DNA"/>
</dbReference>
<comment type="caution">
    <text evidence="13">The sequence shown here is derived from an EMBL/GenBank/DDBJ whole genome shotgun (WGS) entry which is preliminary data.</text>
</comment>
<evidence type="ECO:0000259" key="12">
    <source>
        <dbReference type="PROSITE" id="PS50261"/>
    </source>
</evidence>
<evidence type="ECO:0000256" key="4">
    <source>
        <dbReference type="ARBA" id="ARBA00022729"/>
    </source>
</evidence>
<feature type="transmembrane region" description="Helical" evidence="10">
    <location>
        <begin position="276"/>
        <end position="297"/>
    </location>
</feature>
<evidence type="ECO:0000256" key="11">
    <source>
        <dbReference type="SAM" id="SignalP"/>
    </source>
</evidence>
<keyword evidence="4 11" id="KW-0732">Signal</keyword>
<gene>
    <name evidence="13" type="ORF">PYX00_005432</name>
</gene>
<feature type="transmembrane region" description="Helical" evidence="10">
    <location>
        <begin position="244"/>
        <end position="264"/>
    </location>
</feature>
<feature type="transmembrane region" description="Helical" evidence="10">
    <location>
        <begin position="327"/>
        <end position="352"/>
    </location>
</feature>
<proteinExistence type="inferred from homology"/>
<dbReference type="PANTHER" id="PTHR47154">
    <property type="entry name" value="G-PROTEIN COUPLED RECEPTOR MTH-RELATED"/>
    <property type="match status" value="1"/>
</dbReference>
<dbReference type="InterPro" id="IPR036272">
    <property type="entry name" value="Methuselah_N_sf"/>
</dbReference>
<feature type="transmembrane region" description="Helical" evidence="10">
    <location>
        <begin position="169"/>
        <end position="189"/>
    </location>
</feature>
<feature type="transmembrane region" description="Helical" evidence="10">
    <location>
        <begin position="403"/>
        <end position="425"/>
    </location>
</feature>